<accession>A0A1B0CSH9</accession>
<dbReference type="AlphaFoldDB" id="A0A1B0CSH9"/>
<sequence length="119" mass="12768">MPLIGASVSVGMGGFFGVGQQHALLIESSCPLRPSELYCQPVSMLMFQMCPKNRLDSQTMGTLLMKALVMTVMASSGSSSYYELGSDGGPHDAEFLYGAESQSKRFTFIRNADGTLGLQ</sequence>
<keyword evidence="2" id="KW-1185">Reference proteome</keyword>
<evidence type="ECO:0000313" key="1">
    <source>
        <dbReference type="EnsemblMetazoa" id="LLOJ007828-PA"/>
    </source>
</evidence>
<dbReference type="Proteomes" id="UP000092461">
    <property type="component" value="Unassembled WGS sequence"/>
</dbReference>
<proteinExistence type="predicted"/>
<protein>
    <submittedName>
        <fullName evidence="1">Uncharacterized protein</fullName>
    </submittedName>
</protein>
<reference evidence="1" key="1">
    <citation type="submission" date="2020-05" db="UniProtKB">
        <authorList>
            <consortium name="EnsemblMetazoa"/>
        </authorList>
    </citation>
    <scope>IDENTIFICATION</scope>
    <source>
        <strain evidence="1">Jacobina</strain>
    </source>
</reference>
<dbReference type="EMBL" id="AJWK01026090">
    <property type="status" value="NOT_ANNOTATED_CDS"/>
    <property type="molecule type" value="Genomic_DNA"/>
</dbReference>
<dbReference type="EMBL" id="AJWK01026091">
    <property type="status" value="NOT_ANNOTATED_CDS"/>
    <property type="molecule type" value="Genomic_DNA"/>
</dbReference>
<organism evidence="1 2">
    <name type="scientific">Lutzomyia longipalpis</name>
    <name type="common">Sand fly</name>
    <dbReference type="NCBI Taxonomy" id="7200"/>
    <lineage>
        <taxon>Eukaryota</taxon>
        <taxon>Metazoa</taxon>
        <taxon>Ecdysozoa</taxon>
        <taxon>Arthropoda</taxon>
        <taxon>Hexapoda</taxon>
        <taxon>Insecta</taxon>
        <taxon>Pterygota</taxon>
        <taxon>Neoptera</taxon>
        <taxon>Endopterygota</taxon>
        <taxon>Diptera</taxon>
        <taxon>Nematocera</taxon>
        <taxon>Psychodoidea</taxon>
        <taxon>Psychodidae</taxon>
        <taxon>Lutzomyia</taxon>
        <taxon>Lutzomyia</taxon>
    </lineage>
</organism>
<name>A0A1B0CSH9_LUTLO</name>
<evidence type="ECO:0000313" key="2">
    <source>
        <dbReference type="Proteomes" id="UP000092461"/>
    </source>
</evidence>
<dbReference type="VEuPathDB" id="VectorBase:LLOJ007828"/>
<dbReference type="EnsemblMetazoa" id="LLOJ007828-RA">
    <property type="protein sequence ID" value="LLOJ007828-PA"/>
    <property type="gene ID" value="LLOJ007828"/>
</dbReference>